<dbReference type="Proteomes" id="UP000281547">
    <property type="component" value="Unassembled WGS sequence"/>
</dbReference>
<dbReference type="RefSeq" id="WP_127186653.1">
    <property type="nucleotide sequence ID" value="NZ_RZNJ01000001.1"/>
</dbReference>
<evidence type="ECO:0000313" key="2">
    <source>
        <dbReference type="Proteomes" id="UP000281547"/>
    </source>
</evidence>
<protein>
    <submittedName>
        <fullName evidence="1">Uncharacterized protein</fullName>
    </submittedName>
</protein>
<evidence type="ECO:0000313" key="1">
    <source>
        <dbReference type="EMBL" id="RUT34534.1"/>
    </source>
</evidence>
<proteinExistence type="predicted"/>
<sequence length="160" mass="17113">MTTGGAAEPLELPAAAMAEIERALTFFDHAAVGLDPMGNASRGGHTVLHVARAFPELYRCNAYPVRALPFRALGAASAVAPRVSIPEGRLLFGFGAMGALVSSPPDEFRVDRFAHAALILHELDGERLRQLLRGRGDPLPREIAIRRAADAYRSHGAAVH</sequence>
<accession>A0A433XKJ2</accession>
<reference evidence="1 2" key="1">
    <citation type="journal article" date="2016" name="Int. J. Syst. Evol. Microbiol.">
        <title>Arsenicitalea aurantiaca gen. nov., sp. nov., a new member of the family Hyphomicrobiaceae, isolated from high-arsenic sediment.</title>
        <authorList>
            <person name="Mu Y."/>
            <person name="Zhou L."/>
            <person name="Zeng X.C."/>
            <person name="Liu L."/>
            <person name="Pan Y."/>
            <person name="Chen X."/>
            <person name="Wang J."/>
            <person name="Li S."/>
            <person name="Li W.J."/>
            <person name="Wang Y."/>
        </authorList>
    </citation>
    <scope>NUCLEOTIDE SEQUENCE [LARGE SCALE GENOMIC DNA]</scope>
    <source>
        <strain evidence="1 2">42-50</strain>
    </source>
</reference>
<keyword evidence="2" id="KW-1185">Reference proteome</keyword>
<organism evidence="1 2">
    <name type="scientific">Arsenicitalea aurantiaca</name>
    <dbReference type="NCBI Taxonomy" id="1783274"/>
    <lineage>
        <taxon>Bacteria</taxon>
        <taxon>Pseudomonadati</taxon>
        <taxon>Pseudomonadota</taxon>
        <taxon>Alphaproteobacteria</taxon>
        <taxon>Hyphomicrobiales</taxon>
        <taxon>Devosiaceae</taxon>
        <taxon>Arsenicitalea</taxon>
    </lineage>
</organism>
<gene>
    <name evidence="1" type="ORF">EMQ25_00800</name>
</gene>
<dbReference type="AlphaFoldDB" id="A0A433XKJ2"/>
<dbReference type="EMBL" id="RZNJ01000001">
    <property type="protein sequence ID" value="RUT34534.1"/>
    <property type="molecule type" value="Genomic_DNA"/>
</dbReference>
<comment type="caution">
    <text evidence="1">The sequence shown here is derived from an EMBL/GenBank/DDBJ whole genome shotgun (WGS) entry which is preliminary data.</text>
</comment>
<name>A0A433XKJ2_9HYPH</name>